<feature type="transmembrane region" description="Helical" evidence="9">
    <location>
        <begin position="968"/>
        <end position="992"/>
    </location>
</feature>
<dbReference type="SMART" id="SM00382">
    <property type="entry name" value="AAA"/>
    <property type="match status" value="2"/>
</dbReference>
<keyword evidence="12" id="KW-0378">Hydrolase</keyword>
<evidence type="ECO:0000256" key="2">
    <source>
        <dbReference type="ARBA" id="ARBA00022448"/>
    </source>
</evidence>
<evidence type="ECO:0000259" key="11">
    <source>
        <dbReference type="PROSITE" id="PS50929"/>
    </source>
</evidence>
<feature type="region of interest" description="Disordered" evidence="8">
    <location>
        <begin position="648"/>
        <end position="694"/>
    </location>
</feature>
<keyword evidence="13" id="KW-1185">Reference proteome</keyword>
<accession>A0AA39WYE1</accession>
<feature type="region of interest" description="Disordered" evidence="8">
    <location>
        <begin position="1009"/>
        <end position="1032"/>
    </location>
</feature>
<dbReference type="Gene3D" id="3.40.50.300">
    <property type="entry name" value="P-loop containing nucleotide triphosphate hydrolases"/>
    <property type="match status" value="2"/>
</dbReference>
<dbReference type="SUPFAM" id="SSF90123">
    <property type="entry name" value="ABC transporter transmembrane region"/>
    <property type="match status" value="2"/>
</dbReference>
<keyword evidence="5" id="KW-0067">ATP-binding</keyword>
<feature type="transmembrane region" description="Helical" evidence="9">
    <location>
        <begin position="938"/>
        <end position="962"/>
    </location>
</feature>
<dbReference type="InterPro" id="IPR017871">
    <property type="entry name" value="ABC_transporter-like_CS"/>
</dbReference>
<reference evidence="12" key="1">
    <citation type="submission" date="2023-06" db="EMBL/GenBank/DDBJ databases">
        <title>Genome-scale phylogeny and comparative genomics of the fungal order Sordariales.</title>
        <authorList>
            <consortium name="Lawrence Berkeley National Laboratory"/>
            <person name="Hensen N."/>
            <person name="Bonometti L."/>
            <person name="Westerberg I."/>
            <person name="Brannstrom I.O."/>
            <person name="Guillou S."/>
            <person name="Cros-Aarteil S."/>
            <person name="Calhoun S."/>
            <person name="Haridas S."/>
            <person name="Kuo A."/>
            <person name="Mondo S."/>
            <person name="Pangilinan J."/>
            <person name="Riley R."/>
            <person name="Labutti K."/>
            <person name="Andreopoulos B."/>
            <person name="Lipzen A."/>
            <person name="Chen C."/>
            <person name="Yanf M."/>
            <person name="Daum C."/>
            <person name="Ng V."/>
            <person name="Clum A."/>
            <person name="Steindorff A."/>
            <person name="Ohm R."/>
            <person name="Martin F."/>
            <person name="Silar P."/>
            <person name="Natvig D."/>
            <person name="Lalanne C."/>
            <person name="Gautier V."/>
            <person name="Ament-Velasquez S.L."/>
            <person name="Kruys A."/>
            <person name="Hutchinson M.I."/>
            <person name="Powell A.J."/>
            <person name="Barry K."/>
            <person name="Miller A.N."/>
            <person name="Grigoriev I.V."/>
            <person name="Debuchy R."/>
            <person name="Gladieux P."/>
            <person name="Thoren M.H."/>
            <person name="Johannesson H."/>
        </authorList>
    </citation>
    <scope>NUCLEOTIDE SEQUENCE</scope>
    <source>
        <strain evidence="12">CBS 606.72</strain>
    </source>
</reference>
<evidence type="ECO:0000256" key="1">
    <source>
        <dbReference type="ARBA" id="ARBA00004141"/>
    </source>
</evidence>
<dbReference type="PANTHER" id="PTHR24223:SF399">
    <property type="entry name" value="ABC TRANSPORTER ATNG"/>
    <property type="match status" value="1"/>
</dbReference>
<protein>
    <submittedName>
        <fullName evidence="12">P-loop containing nucleoside triphosphate hydrolase protein</fullName>
    </submittedName>
</protein>
<keyword evidence="2" id="KW-0813">Transport</keyword>
<dbReference type="InterPro" id="IPR011527">
    <property type="entry name" value="ABC1_TM_dom"/>
</dbReference>
<comment type="subcellular location">
    <subcellularLocation>
        <location evidence="1">Membrane</location>
        <topology evidence="1">Multi-pass membrane protein</topology>
    </subcellularLocation>
</comment>
<feature type="transmembrane region" description="Helical" evidence="9">
    <location>
        <begin position="366"/>
        <end position="390"/>
    </location>
</feature>
<evidence type="ECO:0000256" key="8">
    <source>
        <dbReference type="SAM" id="MobiDB-lite"/>
    </source>
</evidence>
<feature type="transmembrane region" description="Helical" evidence="9">
    <location>
        <begin position="144"/>
        <end position="162"/>
    </location>
</feature>
<feature type="domain" description="ABC transporter" evidence="10">
    <location>
        <begin position="1035"/>
        <end position="1267"/>
    </location>
</feature>
<dbReference type="PROSITE" id="PS50893">
    <property type="entry name" value="ABC_TRANSPORTER_2"/>
    <property type="match status" value="2"/>
</dbReference>
<dbReference type="GO" id="GO:0016020">
    <property type="term" value="C:membrane"/>
    <property type="evidence" value="ECO:0007669"/>
    <property type="project" value="UniProtKB-SubCell"/>
</dbReference>
<dbReference type="EMBL" id="JAULSU010000003">
    <property type="protein sequence ID" value="KAK0623913.1"/>
    <property type="molecule type" value="Genomic_DNA"/>
</dbReference>
<evidence type="ECO:0000256" key="3">
    <source>
        <dbReference type="ARBA" id="ARBA00022692"/>
    </source>
</evidence>
<dbReference type="SUPFAM" id="SSF52540">
    <property type="entry name" value="P-loop containing nucleoside triphosphate hydrolases"/>
    <property type="match status" value="2"/>
</dbReference>
<evidence type="ECO:0000256" key="4">
    <source>
        <dbReference type="ARBA" id="ARBA00022741"/>
    </source>
</evidence>
<dbReference type="Pfam" id="PF00005">
    <property type="entry name" value="ABC_tran"/>
    <property type="match status" value="2"/>
</dbReference>
<evidence type="ECO:0000313" key="12">
    <source>
        <dbReference type="EMBL" id="KAK0623913.1"/>
    </source>
</evidence>
<evidence type="ECO:0000256" key="7">
    <source>
        <dbReference type="ARBA" id="ARBA00023136"/>
    </source>
</evidence>
<dbReference type="GO" id="GO:0140359">
    <property type="term" value="F:ABC-type transporter activity"/>
    <property type="evidence" value="ECO:0007669"/>
    <property type="project" value="InterPro"/>
</dbReference>
<dbReference type="GO" id="GO:0005524">
    <property type="term" value="F:ATP binding"/>
    <property type="evidence" value="ECO:0007669"/>
    <property type="project" value="UniProtKB-KW"/>
</dbReference>
<feature type="transmembrane region" description="Helical" evidence="9">
    <location>
        <begin position="214"/>
        <end position="241"/>
    </location>
</feature>
<feature type="compositionally biased region" description="Basic and acidic residues" evidence="8">
    <location>
        <begin position="1013"/>
        <end position="1025"/>
    </location>
</feature>
<organism evidence="12 13">
    <name type="scientific">Immersiella caudata</name>
    <dbReference type="NCBI Taxonomy" id="314043"/>
    <lineage>
        <taxon>Eukaryota</taxon>
        <taxon>Fungi</taxon>
        <taxon>Dikarya</taxon>
        <taxon>Ascomycota</taxon>
        <taxon>Pezizomycotina</taxon>
        <taxon>Sordariomycetes</taxon>
        <taxon>Sordariomycetidae</taxon>
        <taxon>Sordariales</taxon>
        <taxon>Lasiosphaeriaceae</taxon>
        <taxon>Immersiella</taxon>
    </lineage>
</organism>
<sequence length="1271" mass="137849">MLVFGLSCTLPEASTDHAQEDGDAIPGITANEPSSSLLSQLVLYWLHPMLSIGQRNKITLEDLKPILADPAAVYAPMEVAGEATSVEQGNSLFRDLLRALPLAVHLRIFTSGVLALVDTGLRIAQPIIIAGLVKYLQGGQHPSVGAWLILALFFDFVIIALVQARGYQFMTQVSYHIRSYLIYRVHCRSIQPVDYRVTGANENAKVTVLADSDVGTIVGCIANIFELLTCAVTVSVGAYLLHQLAGIAFLGPFLLCLCSFAVPIALGSKISSSQNQMLEATEKRLNAVSLLISNSRSIRMGGIQEIAADEAQGARRLETTVATFNRKMELFQHMANSAVDSLSVLAIFGLYSLIKGASNLDYVTLFMGLAIVSMVIGPFNTVLNLIPTIYRAIPCWKRLSEYLSPPPGYFAAPTRSLVPPDEKSDDPDVVVRASGASLGWNEKAALESISFTLTKGSITLISGETGSGKSTLMKALVGEVGVLAGSLGVRTRNIGFSDQVPFFMPSKTVRDQILLGREVDEWLYNGVIKACDMAKDIERWPDGDSLTLLDTQGSPLSGGQRKRLSLARALYHKPELLVLDDVFTGLDPHTVRTIRKELFAQDGFIHKMLKSTAIVISSGNEPTVLKDIPFTTLRASNGTIIPQLEGEIIWGKDPDDDETNTSSADGTNISDDTEMADGCKPETSPGPESEDMSLAVPTPLRKDFDHYARSLGRGMLAGSVAIMLVAVAVEHSGAFWLAHWAGTYQSGDTSRSAGFYLGIFALLGGVAQLSIAVGLWLQHIVMVPRSSNSTHQHMLNALTRAPITFIEKRSSEILNRFTQDLELIDWMLPLALFNSIYAVACVLVSVCTLAVGSPFTLITLTASAGMLWLIGRRYSATASQLRTLMVAARAPLTEGLQAAFDGRCTIRAFGLEESTNKALMELIQHSYHPNYLWSSLRCWLNCYTALITAVIAGTLVALLVGLQSQVNVGWSGVALINTVALAFNMQLLVYWLTTLEGNLGSAARTREFSAGTPHEDGEDQSKSPPDENWPTRGKIRFDNLCCRHGDMDILKNVTATIHGGEKVALVGRTGSGKSSLIQALFGLLPRTQGTITIGSRDISTIPASILRDRLVGSPQQVFCSAQATVRKNLDPAGTSSDATISTLTNRIFEDVEDFPGLDLDATWQSQEFSAGWQQRLGLVRALLRKGRRIYMFDESTSGLPLEVHKRVMGVVFEEVGKESTVVVVTHHLGDLGMFDRVLEVVDGAVWEVVGKELEAQVAEEKKKGDDITLKA</sequence>
<dbReference type="Proteomes" id="UP001175000">
    <property type="component" value="Unassembled WGS sequence"/>
</dbReference>
<dbReference type="AlphaFoldDB" id="A0AA39WYE1"/>
<dbReference type="CDD" id="cd18580">
    <property type="entry name" value="ABC_6TM_ABCC_D2"/>
    <property type="match status" value="1"/>
</dbReference>
<comment type="caution">
    <text evidence="12">The sequence shown here is derived from an EMBL/GenBank/DDBJ whole genome shotgun (WGS) entry which is preliminary data.</text>
</comment>
<feature type="transmembrane region" description="Helical" evidence="9">
    <location>
        <begin position="247"/>
        <end position="267"/>
    </location>
</feature>
<dbReference type="GO" id="GO:0016887">
    <property type="term" value="F:ATP hydrolysis activity"/>
    <property type="evidence" value="ECO:0007669"/>
    <property type="project" value="InterPro"/>
</dbReference>
<feature type="domain" description="ABC transmembrane type-1" evidence="11">
    <location>
        <begin position="109"/>
        <end position="391"/>
    </location>
</feature>
<dbReference type="InterPro" id="IPR027417">
    <property type="entry name" value="P-loop_NTPase"/>
</dbReference>
<dbReference type="Pfam" id="PF00664">
    <property type="entry name" value="ABC_membrane"/>
    <property type="match status" value="2"/>
</dbReference>
<gene>
    <name evidence="12" type="ORF">B0T14DRAFT_477953</name>
</gene>
<evidence type="ECO:0000256" key="5">
    <source>
        <dbReference type="ARBA" id="ARBA00022840"/>
    </source>
</evidence>
<feature type="domain" description="ABC transporter" evidence="10">
    <location>
        <begin position="431"/>
        <end position="662"/>
    </location>
</feature>
<dbReference type="PROSITE" id="PS50929">
    <property type="entry name" value="ABC_TM1F"/>
    <property type="match status" value="2"/>
</dbReference>
<dbReference type="InterPro" id="IPR003593">
    <property type="entry name" value="AAA+_ATPase"/>
</dbReference>
<evidence type="ECO:0000256" key="6">
    <source>
        <dbReference type="ARBA" id="ARBA00022989"/>
    </source>
</evidence>
<keyword evidence="7 9" id="KW-0472">Membrane</keyword>
<feature type="transmembrane region" description="Helical" evidence="9">
    <location>
        <begin position="334"/>
        <end position="354"/>
    </location>
</feature>
<feature type="compositionally biased region" description="Polar residues" evidence="8">
    <location>
        <begin position="660"/>
        <end position="670"/>
    </location>
</feature>
<feature type="transmembrane region" description="Helical" evidence="9">
    <location>
        <begin position="716"/>
        <end position="741"/>
    </location>
</feature>
<dbReference type="InterPro" id="IPR036640">
    <property type="entry name" value="ABC1_TM_sf"/>
</dbReference>
<keyword evidence="6 9" id="KW-1133">Transmembrane helix</keyword>
<feature type="transmembrane region" description="Helical" evidence="9">
    <location>
        <begin position="753"/>
        <end position="777"/>
    </location>
</feature>
<dbReference type="InterPro" id="IPR044726">
    <property type="entry name" value="ABCC_6TM_D2"/>
</dbReference>
<evidence type="ECO:0000259" key="10">
    <source>
        <dbReference type="PROSITE" id="PS50893"/>
    </source>
</evidence>
<evidence type="ECO:0000313" key="13">
    <source>
        <dbReference type="Proteomes" id="UP001175000"/>
    </source>
</evidence>
<dbReference type="PROSITE" id="PS00211">
    <property type="entry name" value="ABC_TRANSPORTER_1"/>
    <property type="match status" value="2"/>
</dbReference>
<name>A0AA39WYE1_9PEZI</name>
<proteinExistence type="predicted"/>
<dbReference type="PANTHER" id="PTHR24223">
    <property type="entry name" value="ATP-BINDING CASSETTE SUB-FAMILY C"/>
    <property type="match status" value="1"/>
</dbReference>
<dbReference type="Gene3D" id="1.20.1560.10">
    <property type="entry name" value="ABC transporter type 1, transmembrane domain"/>
    <property type="match status" value="2"/>
</dbReference>
<keyword evidence="4" id="KW-0547">Nucleotide-binding</keyword>
<keyword evidence="3 9" id="KW-0812">Transmembrane</keyword>
<evidence type="ECO:0000256" key="9">
    <source>
        <dbReference type="SAM" id="Phobius"/>
    </source>
</evidence>
<dbReference type="InterPro" id="IPR050173">
    <property type="entry name" value="ABC_transporter_C-like"/>
</dbReference>
<feature type="domain" description="ABC transmembrane type-1" evidence="11">
    <location>
        <begin position="717"/>
        <end position="997"/>
    </location>
</feature>
<dbReference type="InterPro" id="IPR003439">
    <property type="entry name" value="ABC_transporter-like_ATP-bd"/>
</dbReference>